<name>A0AAN9XX41_PSOTE</name>
<comment type="caution">
    <text evidence="1">The sequence shown here is derived from an EMBL/GenBank/DDBJ whole genome shotgun (WGS) entry which is preliminary data.</text>
</comment>
<evidence type="ECO:0000313" key="1">
    <source>
        <dbReference type="EMBL" id="KAK7412169.1"/>
    </source>
</evidence>
<dbReference type="AlphaFoldDB" id="A0AAN9XX41"/>
<sequence length="170" mass="17805">MQNSISIYKANVFLVPVTSTNGTGIGGSPQLLGTLPEEEYYNSHGVRNINSHFETPNGKIFTHSFLPSTTSPWPATVLLAGSFKKSASTSPVGATSSSAPTSWGVGTPTGSAATLMTWTKSPPPLSCSYSMSGAATPTKAFLHSYLASQWAMQKGTPNVNNGGTLKIEDF</sequence>
<keyword evidence="2" id="KW-1185">Reference proteome</keyword>
<organism evidence="1 2">
    <name type="scientific">Psophocarpus tetragonolobus</name>
    <name type="common">Winged bean</name>
    <name type="synonym">Dolichos tetragonolobus</name>
    <dbReference type="NCBI Taxonomy" id="3891"/>
    <lineage>
        <taxon>Eukaryota</taxon>
        <taxon>Viridiplantae</taxon>
        <taxon>Streptophyta</taxon>
        <taxon>Embryophyta</taxon>
        <taxon>Tracheophyta</taxon>
        <taxon>Spermatophyta</taxon>
        <taxon>Magnoliopsida</taxon>
        <taxon>eudicotyledons</taxon>
        <taxon>Gunneridae</taxon>
        <taxon>Pentapetalae</taxon>
        <taxon>rosids</taxon>
        <taxon>fabids</taxon>
        <taxon>Fabales</taxon>
        <taxon>Fabaceae</taxon>
        <taxon>Papilionoideae</taxon>
        <taxon>50 kb inversion clade</taxon>
        <taxon>NPAAA clade</taxon>
        <taxon>indigoferoid/millettioid clade</taxon>
        <taxon>Phaseoleae</taxon>
        <taxon>Psophocarpus</taxon>
    </lineage>
</organism>
<accession>A0AAN9XX41</accession>
<proteinExistence type="predicted"/>
<reference evidence="1 2" key="1">
    <citation type="submission" date="2024-01" db="EMBL/GenBank/DDBJ databases">
        <title>The genomes of 5 underutilized Papilionoideae crops provide insights into root nodulation and disease resistanc.</title>
        <authorList>
            <person name="Jiang F."/>
        </authorList>
    </citation>
    <scope>NUCLEOTIDE SEQUENCE [LARGE SCALE GENOMIC DNA]</scope>
    <source>
        <strain evidence="1">DUOXIRENSHENG_FW03</strain>
        <tissue evidence="1">Leaves</tissue>
    </source>
</reference>
<evidence type="ECO:0000313" key="2">
    <source>
        <dbReference type="Proteomes" id="UP001386955"/>
    </source>
</evidence>
<gene>
    <name evidence="1" type="ORF">VNO78_03618</name>
</gene>
<dbReference type="Proteomes" id="UP001386955">
    <property type="component" value="Unassembled WGS sequence"/>
</dbReference>
<protein>
    <submittedName>
        <fullName evidence="1">Uncharacterized protein</fullName>
    </submittedName>
</protein>
<dbReference type="EMBL" id="JAYMYS010000001">
    <property type="protein sequence ID" value="KAK7412169.1"/>
    <property type="molecule type" value="Genomic_DNA"/>
</dbReference>